<feature type="compositionally biased region" description="Polar residues" evidence="3">
    <location>
        <begin position="229"/>
        <end position="252"/>
    </location>
</feature>
<sequence>MAVNEEHALRGELIHQLTNALKDCSRQRLRALQMSLRSSATMDHCVSNKDLVQGFQDNHIKISSRTLQLIADVLEGSRGLNIDALWKDLANAQAKTGRDSVLAQNTRNDKVDTARVQTPVSKEHKDRDLVRRLRIQLAEARNPYDLADMRMKCKGKDVNKAGKIKRDELLELVTECQIPIYGALLTGLLSRCDEGNILQPSWPEFMDFLEMAQREPSDDDLMMKPKSPRPTTSNSMGSSASLNAEAKTSSVSKPKIRNISGRMSKSKTSLASKTPANKTTAKRSTALKNQSSSSIGKDKEKTKKEKEIGKSQLESIENDSKEAKVKAIRQLSNQPALAGPLAKELVKNAFNKVGSNQVVLNPWTNPANRAYRTLGAYGFLPHIPSKTPSHGKSETPTPGEPLKSPHSASTLYTSLHSHEPVYSQSNWSLLSLSDSSRLPDIRAPQSKAASYASGRRSMRFESDSTTMGDDDVFYDDEVLSEIEYHRYEPDSSRSSSSSSSSKKSYEDSANLTTTGEGTKRNEEKQLDGKSEIILEETEAQVKQAHTAPASPVPSKISSAQKSPKATKPVTNEKGTTTMTIKGKHVTMPIPDTLANAEIVTDPPKQRLSLEWVYGYSGNDCRSNIFVAKSGEIVYPIGSVIVLYNRKEHSQRHYREHTHHVKSIALHPNGITVASGQGSSSSTSDLKAQAQIKIWRCDTLQTLHILGSGLVEIAVIAISFSKAQDRVCAIDSSVDRILRVWDINNGQFIAEGKKYLRGQFITSLLHTEKGDLITGDSNGTVYVWGRGGSTITNLIKHAHNIPTSEGGVRMLTLHEDVLLIGTTTNSILTAKTAGLALKNILSGVEISPVPMTQGHFDVLQSMCVPMSPANPGLVLTAGQDGNICMFDTNKRQPLWKQFLKCRVLVFGVGTSEEEGIELQELCCHSVKESRSCVIKLSPECDTVAMGDTSGRVHLIGVVQDDEGSEHWEALASWQAHSGPVSAVDWSRWSENGKKIKAIGEIRNMHWSSHHCSLLYDVAGMWFSKQALNAQVTALDIQLDRKLLIMGDSLGFLSLFRYPCPSKGMTCTSYPAHVDTVARISCTKSESRMLSMFCHIYSSHRNVRALRATTDGASVLVIGGDDPSIVQWKISTF</sequence>
<organism evidence="5 6">
    <name type="scientific">Capitella teleta</name>
    <name type="common">Polychaete worm</name>
    <dbReference type="NCBI Taxonomy" id="283909"/>
    <lineage>
        <taxon>Eukaryota</taxon>
        <taxon>Metazoa</taxon>
        <taxon>Spiralia</taxon>
        <taxon>Lophotrochozoa</taxon>
        <taxon>Annelida</taxon>
        <taxon>Polychaeta</taxon>
        <taxon>Sedentaria</taxon>
        <taxon>Scolecida</taxon>
        <taxon>Capitellidae</taxon>
        <taxon>Capitella</taxon>
    </lineage>
</organism>
<dbReference type="Pfam" id="PF23409">
    <property type="entry name" value="Beta-prop_EML"/>
    <property type="match status" value="1"/>
</dbReference>
<dbReference type="SUPFAM" id="SSF50978">
    <property type="entry name" value="WD40 repeat-like"/>
    <property type="match status" value="2"/>
</dbReference>
<feature type="compositionally biased region" description="Polar residues" evidence="3">
    <location>
        <begin position="386"/>
        <end position="396"/>
    </location>
</feature>
<dbReference type="EMBL" id="AMQN01000167">
    <property type="status" value="NOT_ANNOTATED_CDS"/>
    <property type="molecule type" value="Genomic_DNA"/>
</dbReference>
<reference evidence="6" key="2">
    <citation type="journal article" date="2013" name="Nature">
        <title>Insights into bilaterian evolution from three spiralian genomes.</title>
        <authorList>
            <person name="Simakov O."/>
            <person name="Marletaz F."/>
            <person name="Cho S.J."/>
            <person name="Edsinger-Gonzales E."/>
            <person name="Havlak P."/>
            <person name="Hellsten U."/>
            <person name="Kuo D.H."/>
            <person name="Larsson T."/>
            <person name="Lv J."/>
            <person name="Arendt D."/>
            <person name="Savage R."/>
            <person name="Osoegawa K."/>
            <person name="de Jong P."/>
            <person name="Grimwood J."/>
            <person name="Chapman J.A."/>
            <person name="Shapiro H."/>
            <person name="Aerts A."/>
            <person name="Otillar R.P."/>
            <person name="Terry A.Y."/>
            <person name="Boore J.L."/>
            <person name="Grigoriev I.V."/>
            <person name="Lindberg D.R."/>
            <person name="Seaver E.C."/>
            <person name="Weisblat D.A."/>
            <person name="Putnam N.H."/>
            <person name="Rokhsar D.S."/>
        </authorList>
    </citation>
    <scope>NUCLEOTIDE SEQUENCE</scope>
    <source>
        <strain evidence="6">I ESC-2004</strain>
    </source>
</reference>
<feature type="compositionally biased region" description="Polar residues" evidence="3">
    <location>
        <begin position="555"/>
        <end position="572"/>
    </location>
</feature>
<evidence type="ECO:0000313" key="5">
    <source>
        <dbReference type="EnsemblMetazoa" id="CapteP198144"/>
    </source>
</evidence>
<dbReference type="GO" id="GO:0000226">
    <property type="term" value="P:microtubule cytoskeleton organization"/>
    <property type="evidence" value="ECO:0007669"/>
    <property type="project" value="TreeGrafter"/>
</dbReference>
<keyword evidence="2" id="KW-0677">Repeat</keyword>
<dbReference type="InterPro" id="IPR055439">
    <property type="entry name" value="Beta-prop_EML_1st"/>
</dbReference>
<evidence type="ECO:0000256" key="1">
    <source>
        <dbReference type="ARBA" id="ARBA00022574"/>
    </source>
</evidence>
<name>X1ZYB9_CAPTE</name>
<feature type="compositionally biased region" description="Polar residues" evidence="3">
    <location>
        <begin position="507"/>
        <end position="516"/>
    </location>
</feature>
<dbReference type="OMA" id="GAFCHTY"/>
<keyword evidence="1" id="KW-0853">WD repeat</keyword>
<feature type="region of interest" description="Disordered" evidence="3">
    <location>
        <begin position="438"/>
        <end position="472"/>
    </location>
</feature>
<dbReference type="OrthoDB" id="47802at2759"/>
<dbReference type="AlphaFoldDB" id="X1ZYB9"/>
<evidence type="ECO:0000256" key="2">
    <source>
        <dbReference type="ARBA" id="ARBA00022737"/>
    </source>
</evidence>
<dbReference type="HOGENOM" id="CLU_009050_0_0_1"/>
<feature type="compositionally biased region" description="Basic and acidic residues" evidence="3">
    <location>
        <begin position="296"/>
        <end position="309"/>
    </location>
</feature>
<feature type="domain" description="EML-like first beta-propeller" evidence="4">
    <location>
        <begin position="649"/>
        <end position="752"/>
    </location>
</feature>
<dbReference type="InterPro" id="IPR005108">
    <property type="entry name" value="HELP"/>
</dbReference>
<dbReference type="GO" id="GO:0072686">
    <property type="term" value="C:mitotic spindle"/>
    <property type="evidence" value="ECO:0007669"/>
    <property type="project" value="TreeGrafter"/>
</dbReference>
<dbReference type="Proteomes" id="UP000014760">
    <property type="component" value="Unassembled WGS sequence"/>
</dbReference>
<reference evidence="6" key="1">
    <citation type="submission" date="2012-12" db="EMBL/GenBank/DDBJ databases">
        <authorList>
            <person name="Hellsten U."/>
            <person name="Grimwood J."/>
            <person name="Chapman J.A."/>
            <person name="Shapiro H."/>
            <person name="Aerts A."/>
            <person name="Otillar R.P."/>
            <person name="Terry A.Y."/>
            <person name="Boore J.L."/>
            <person name="Simakov O."/>
            <person name="Marletaz F."/>
            <person name="Cho S.-J."/>
            <person name="Edsinger-Gonzales E."/>
            <person name="Havlak P."/>
            <person name="Kuo D.-H."/>
            <person name="Larsson T."/>
            <person name="Lv J."/>
            <person name="Arendt D."/>
            <person name="Savage R."/>
            <person name="Osoegawa K."/>
            <person name="de Jong P."/>
            <person name="Lindberg D.R."/>
            <person name="Seaver E.C."/>
            <person name="Weisblat D.A."/>
            <person name="Putnam N.H."/>
            <person name="Grigoriev I.V."/>
            <person name="Rokhsar D.S."/>
        </authorList>
    </citation>
    <scope>NUCLEOTIDE SEQUENCE</scope>
    <source>
        <strain evidence="6">I ESC-2004</strain>
    </source>
</reference>
<reference evidence="5" key="3">
    <citation type="submission" date="2015-06" db="UniProtKB">
        <authorList>
            <consortium name="EnsemblMetazoa"/>
        </authorList>
    </citation>
    <scope>IDENTIFICATION</scope>
</reference>
<feature type="region of interest" description="Disordered" evidence="3">
    <location>
        <begin position="484"/>
        <end position="572"/>
    </location>
</feature>
<dbReference type="GO" id="GO:0008017">
    <property type="term" value="F:microtubule binding"/>
    <property type="evidence" value="ECO:0007669"/>
    <property type="project" value="TreeGrafter"/>
</dbReference>
<dbReference type="PANTHER" id="PTHR13720:SF58">
    <property type="entry name" value="HELP DOMAIN-CONTAINING PROTEIN"/>
    <property type="match status" value="1"/>
</dbReference>
<keyword evidence="6" id="KW-1185">Reference proteome</keyword>
<feature type="compositionally biased region" description="Low complexity" evidence="3">
    <location>
        <begin position="492"/>
        <end position="502"/>
    </location>
</feature>
<dbReference type="Pfam" id="PF03451">
    <property type="entry name" value="HELP"/>
    <property type="match status" value="1"/>
</dbReference>
<feature type="region of interest" description="Disordered" evidence="3">
    <location>
        <begin position="216"/>
        <end position="319"/>
    </location>
</feature>
<evidence type="ECO:0000313" key="6">
    <source>
        <dbReference type="Proteomes" id="UP000014760"/>
    </source>
</evidence>
<evidence type="ECO:0000256" key="3">
    <source>
        <dbReference type="SAM" id="MobiDB-lite"/>
    </source>
</evidence>
<dbReference type="EnsemblMetazoa" id="CapteT198144">
    <property type="protein sequence ID" value="CapteP198144"/>
    <property type="gene ID" value="CapteG198144"/>
</dbReference>
<dbReference type="PANTHER" id="PTHR13720">
    <property type="entry name" value="WD-40 REPEAT PROTEIN"/>
    <property type="match status" value="1"/>
</dbReference>
<dbReference type="InterPro" id="IPR036322">
    <property type="entry name" value="WD40_repeat_dom_sf"/>
</dbReference>
<dbReference type="SMART" id="SM00320">
    <property type="entry name" value="WD40"/>
    <property type="match status" value="4"/>
</dbReference>
<protein>
    <recommendedName>
        <fullName evidence="4">EML-like first beta-propeller domain-containing protein</fullName>
    </recommendedName>
</protein>
<dbReference type="InterPro" id="IPR050630">
    <property type="entry name" value="WD_repeat_EMAP"/>
</dbReference>
<feature type="compositionally biased region" description="Basic and acidic residues" evidence="3">
    <location>
        <begin position="517"/>
        <end position="532"/>
    </location>
</feature>
<dbReference type="InterPro" id="IPR001680">
    <property type="entry name" value="WD40_rpt"/>
</dbReference>
<evidence type="ECO:0000259" key="4">
    <source>
        <dbReference type="Pfam" id="PF23409"/>
    </source>
</evidence>
<feature type="compositionally biased region" description="Polar residues" evidence="3">
    <location>
        <begin position="261"/>
        <end position="292"/>
    </location>
</feature>
<dbReference type="Gene3D" id="2.130.10.10">
    <property type="entry name" value="YVTN repeat-like/Quinoprotein amine dehydrogenase"/>
    <property type="match status" value="3"/>
</dbReference>
<proteinExistence type="predicted"/>
<feature type="region of interest" description="Disordered" evidence="3">
    <location>
        <begin position="382"/>
        <end position="408"/>
    </location>
</feature>
<dbReference type="InterPro" id="IPR015943">
    <property type="entry name" value="WD40/YVTN_repeat-like_dom_sf"/>
</dbReference>
<accession>X1ZYB9</accession>